<dbReference type="PROSITE" id="PS50871">
    <property type="entry name" value="C1Q"/>
    <property type="match status" value="1"/>
</dbReference>
<comment type="subcellular location">
    <subcellularLocation>
        <location evidence="1">Secreted</location>
    </subcellularLocation>
</comment>
<evidence type="ECO:0000259" key="5">
    <source>
        <dbReference type="PROSITE" id="PS50871"/>
    </source>
</evidence>
<keyword evidence="2" id="KW-0964">Secreted</keyword>
<evidence type="ECO:0000256" key="2">
    <source>
        <dbReference type="ARBA" id="ARBA00022525"/>
    </source>
</evidence>
<dbReference type="Gene3D" id="2.60.120.40">
    <property type="match status" value="1"/>
</dbReference>
<evidence type="ECO:0000313" key="7">
    <source>
        <dbReference type="Proteomes" id="UP001164746"/>
    </source>
</evidence>
<reference evidence="6" key="1">
    <citation type="submission" date="2022-11" db="EMBL/GenBank/DDBJ databases">
        <title>Centuries of genome instability and evolution in soft-shell clam transmissible cancer (bioRxiv).</title>
        <authorList>
            <person name="Hart S.F.M."/>
            <person name="Yonemitsu M.A."/>
            <person name="Giersch R.M."/>
            <person name="Beal B.F."/>
            <person name="Arriagada G."/>
            <person name="Davis B.W."/>
            <person name="Ostrander E.A."/>
            <person name="Goff S.P."/>
            <person name="Metzger M.J."/>
        </authorList>
    </citation>
    <scope>NUCLEOTIDE SEQUENCE</scope>
    <source>
        <strain evidence="6">MELC-2E11</strain>
        <tissue evidence="6">Siphon/mantle</tissue>
    </source>
</reference>
<feature type="signal peptide" evidence="4">
    <location>
        <begin position="1"/>
        <end position="23"/>
    </location>
</feature>
<keyword evidence="7" id="KW-1185">Reference proteome</keyword>
<sequence length="211" mass="22802">MATSFTVAILFIALVGYTRLAEAVSENPTASQIRFLLDEDAALRQKLQTRIQGLQQSVSTLNASIVPCSCPLPTTPVPRAQVAYTGTLKSTMSSLNAASVFNFTGDLINVGAPFTPHDAHFVAPVSGIYGFSLATYMTPGRYVLMDLVRENTPILHVKNGHYSGRQVIMGTNFVLANLTKGEHVWPKYTGGSAYLFGEGVSTFSGFLLYEL</sequence>
<evidence type="ECO:0000256" key="4">
    <source>
        <dbReference type="SAM" id="SignalP"/>
    </source>
</evidence>
<dbReference type="InterPro" id="IPR001073">
    <property type="entry name" value="C1q_dom"/>
</dbReference>
<proteinExistence type="predicted"/>
<dbReference type="EMBL" id="CP111025">
    <property type="protein sequence ID" value="WAR25977.1"/>
    <property type="molecule type" value="Genomic_DNA"/>
</dbReference>
<dbReference type="Pfam" id="PF00386">
    <property type="entry name" value="C1q"/>
    <property type="match status" value="1"/>
</dbReference>
<organism evidence="6 7">
    <name type="scientific">Mya arenaria</name>
    <name type="common">Soft-shell clam</name>
    <dbReference type="NCBI Taxonomy" id="6604"/>
    <lineage>
        <taxon>Eukaryota</taxon>
        <taxon>Metazoa</taxon>
        <taxon>Spiralia</taxon>
        <taxon>Lophotrochozoa</taxon>
        <taxon>Mollusca</taxon>
        <taxon>Bivalvia</taxon>
        <taxon>Autobranchia</taxon>
        <taxon>Heteroconchia</taxon>
        <taxon>Euheterodonta</taxon>
        <taxon>Imparidentia</taxon>
        <taxon>Neoheterodontei</taxon>
        <taxon>Myida</taxon>
        <taxon>Myoidea</taxon>
        <taxon>Myidae</taxon>
        <taxon>Mya</taxon>
    </lineage>
</organism>
<evidence type="ECO:0000256" key="3">
    <source>
        <dbReference type="ARBA" id="ARBA00022729"/>
    </source>
</evidence>
<keyword evidence="3 4" id="KW-0732">Signal</keyword>
<gene>
    <name evidence="6" type="ORF">MAR_011681</name>
</gene>
<feature type="domain" description="C1q" evidence="5">
    <location>
        <begin position="77"/>
        <end position="211"/>
    </location>
</feature>
<dbReference type="PANTHER" id="PTHR22923:SF116">
    <property type="entry name" value="C1Q DOMAIN-CONTAINING PROTEIN"/>
    <property type="match status" value="1"/>
</dbReference>
<dbReference type="PANTHER" id="PTHR22923">
    <property type="entry name" value="CEREBELLIN-RELATED"/>
    <property type="match status" value="1"/>
</dbReference>
<accession>A0ABY7FY68</accession>
<dbReference type="SUPFAM" id="SSF49842">
    <property type="entry name" value="TNF-like"/>
    <property type="match status" value="1"/>
</dbReference>
<dbReference type="SMART" id="SM00110">
    <property type="entry name" value="C1Q"/>
    <property type="match status" value="1"/>
</dbReference>
<name>A0ABY7FY68_MYAAR</name>
<evidence type="ECO:0000256" key="1">
    <source>
        <dbReference type="ARBA" id="ARBA00004613"/>
    </source>
</evidence>
<dbReference type="InterPro" id="IPR050822">
    <property type="entry name" value="Cerebellin_Synaptic_Org"/>
</dbReference>
<dbReference type="InterPro" id="IPR008983">
    <property type="entry name" value="Tumour_necrosis_fac-like_dom"/>
</dbReference>
<dbReference type="PRINTS" id="PR00007">
    <property type="entry name" value="COMPLEMNTC1Q"/>
</dbReference>
<protein>
    <submittedName>
        <fullName evidence="6">MMRN2-like protein</fullName>
    </submittedName>
</protein>
<feature type="chain" id="PRO_5045583570" evidence="4">
    <location>
        <begin position="24"/>
        <end position="211"/>
    </location>
</feature>
<dbReference type="Proteomes" id="UP001164746">
    <property type="component" value="Chromosome 14"/>
</dbReference>
<evidence type="ECO:0000313" key="6">
    <source>
        <dbReference type="EMBL" id="WAR25977.1"/>
    </source>
</evidence>